<reference evidence="1 2" key="1">
    <citation type="submission" date="2022-02" db="EMBL/GenBank/DDBJ databases">
        <title>Halomonas fukangensis sp. nov., a halophilic bacterium isolated from a bulk soil of Kalidium foliatum at Fukang.</title>
        <authorList>
            <person name="Huang Y."/>
        </authorList>
    </citation>
    <scope>NUCLEOTIDE SEQUENCE [LARGE SCALE GENOMIC DNA]</scope>
    <source>
        <strain evidence="1 2">EGI 63088</strain>
    </source>
</reference>
<name>A0ABS9RUT5_9GAMM</name>
<dbReference type="RefSeq" id="WP_240568291.1">
    <property type="nucleotide sequence ID" value="NZ_JAKVPY010000011.1"/>
</dbReference>
<evidence type="ECO:0008006" key="3">
    <source>
        <dbReference type="Google" id="ProtNLM"/>
    </source>
</evidence>
<protein>
    <recommendedName>
        <fullName evidence="3">Phasin domain-containing protein</fullName>
    </recommendedName>
</protein>
<gene>
    <name evidence="1" type="ORF">MKP05_10855</name>
</gene>
<dbReference type="EMBL" id="JAKVPY010000011">
    <property type="protein sequence ID" value="MCH4563628.1"/>
    <property type="molecule type" value="Genomic_DNA"/>
</dbReference>
<proteinExistence type="predicted"/>
<evidence type="ECO:0000313" key="1">
    <source>
        <dbReference type="EMBL" id="MCH4563628.1"/>
    </source>
</evidence>
<sequence>MSTAKQVPTGQATPEVTPEATLATVVAFPEGVAEATKPVFDWWLHHWMDATHPMVRIQLAWMESLLEAVQVEAEFMAACAASNQKVSKCFSDPETLRSPASLSHCYHEAAKDMADAHMARLGKVAELPKDFRQRLWEEIC</sequence>
<dbReference type="Proteomes" id="UP001202117">
    <property type="component" value="Unassembled WGS sequence"/>
</dbReference>
<accession>A0ABS9RUT5</accession>
<organism evidence="1 2">
    <name type="scientific">Halomonas flagellata</name>
    <dbReference type="NCBI Taxonomy" id="2920385"/>
    <lineage>
        <taxon>Bacteria</taxon>
        <taxon>Pseudomonadati</taxon>
        <taxon>Pseudomonadota</taxon>
        <taxon>Gammaproteobacteria</taxon>
        <taxon>Oceanospirillales</taxon>
        <taxon>Halomonadaceae</taxon>
        <taxon>Halomonas</taxon>
    </lineage>
</organism>
<evidence type="ECO:0000313" key="2">
    <source>
        <dbReference type="Proteomes" id="UP001202117"/>
    </source>
</evidence>
<comment type="caution">
    <text evidence="1">The sequence shown here is derived from an EMBL/GenBank/DDBJ whole genome shotgun (WGS) entry which is preliminary data.</text>
</comment>
<keyword evidence="2" id="KW-1185">Reference proteome</keyword>